<organism evidence="3 4">
    <name type="scientific">Hymenoscyphus fraxineus</name>
    <dbReference type="NCBI Taxonomy" id="746836"/>
    <lineage>
        <taxon>Eukaryota</taxon>
        <taxon>Fungi</taxon>
        <taxon>Dikarya</taxon>
        <taxon>Ascomycota</taxon>
        <taxon>Pezizomycotina</taxon>
        <taxon>Leotiomycetes</taxon>
        <taxon>Helotiales</taxon>
        <taxon>Helotiaceae</taxon>
        <taxon>Hymenoscyphus</taxon>
    </lineage>
</organism>
<comment type="caution">
    <text evidence="3">The sequence shown here is derived from an EMBL/GenBank/DDBJ whole genome shotgun (WGS) entry which is preliminary data.</text>
</comment>
<feature type="compositionally biased region" description="Polar residues" evidence="1">
    <location>
        <begin position="118"/>
        <end position="130"/>
    </location>
</feature>
<evidence type="ECO:0000313" key="4">
    <source>
        <dbReference type="Proteomes" id="UP000696280"/>
    </source>
</evidence>
<feature type="compositionally biased region" description="Low complexity" evidence="1">
    <location>
        <begin position="131"/>
        <end position="152"/>
    </location>
</feature>
<evidence type="ECO:0000256" key="1">
    <source>
        <dbReference type="SAM" id="MobiDB-lite"/>
    </source>
</evidence>
<keyword evidence="2" id="KW-1133">Transmembrane helix</keyword>
<feature type="compositionally biased region" description="Basic and acidic residues" evidence="1">
    <location>
        <begin position="63"/>
        <end position="74"/>
    </location>
</feature>
<protein>
    <submittedName>
        <fullName evidence="3">Uncharacterized protein</fullName>
    </submittedName>
</protein>
<evidence type="ECO:0000256" key="2">
    <source>
        <dbReference type="SAM" id="Phobius"/>
    </source>
</evidence>
<feature type="compositionally biased region" description="Low complexity" evidence="1">
    <location>
        <begin position="78"/>
        <end position="89"/>
    </location>
</feature>
<reference evidence="3" key="1">
    <citation type="submission" date="2021-07" db="EMBL/GenBank/DDBJ databases">
        <authorList>
            <person name="Durling M."/>
        </authorList>
    </citation>
    <scope>NUCLEOTIDE SEQUENCE</scope>
</reference>
<accession>A0A9N9KWF8</accession>
<keyword evidence="2" id="KW-0812">Transmembrane</keyword>
<feature type="compositionally biased region" description="Low complexity" evidence="1">
    <location>
        <begin position="181"/>
        <end position="195"/>
    </location>
</feature>
<keyword evidence="4" id="KW-1185">Reference proteome</keyword>
<feature type="compositionally biased region" description="Pro residues" evidence="1">
    <location>
        <begin position="104"/>
        <end position="117"/>
    </location>
</feature>
<sequence length="261" mass="28904">MPVLASNTDKNHYLLNATSTTVIITLFITLAILLIRRKLLLGSIFLSSSQYPSLRMSSQQYEETEKGKSQYREEIEAEQNTNTENEQANLGPRASHTRSLSSQFPPPTLKPFIPPPVSSSSNTDYFTSPISETPSTFSQSTSFSESPETPQEGQNPRRRSYTKTLSLPLPNQAIPIPHPSPSTTSFPTPTSHPAPESSMYEYGQPIEPGPMYLTGEKIVQVEVQGEIIVAEGWRRHTRVFGGGVCKACEESKQEVERRGTA</sequence>
<proteinExistence type="predicted"/>
<dbReference type="OrthoDB" id="3440059at2759"/>
<dbReference type="EMBL" id="CAJVRL010000049">
    <property type="protein sequence ID" value="CAG8953237.1"/>
    <property type="molecule type" value="Genomic_DNA"/>
</dbReference>
<feature type="region of interest" description="Disordered" evidence="1">
    <location>
        <begin position="55"/>
        <end position="196"/>
    </location>
</feature>
<gene>
    <name evidence="3" type="ORF">HYFRA_00003440</name>
</gene>
<name>A0A9N9KWF8_9HELO</name>
<dbReference type="Proteomes" id="UP000696280">
    <property type="component" value="Unassembled WGS sequence"/>
</dbReference>
<feature type="transmembrane region" description="Helical" evidence="2">
    <location>
        <begin position="12"/>
        <end position="35"/>
    </location>
</feature>
<dbReference type="AlphaFoldDB" id="A0A9N9KWF8"/>
<evidence type="ECO:0000313" key="3">
    <source>
        <dbReference type="EMBL" id="CAG8953237.1"/>
    </source>
</evidence>
<keyword evidence="2" id="KW-0472">Membrane</keyword>